<reference evidence="5 6" key="1">
    <citation type="submission" date="2020-02" db="EMBL/GenBank/DDBJ databases">
        <title>Ideonella bacterium strain TBM-1.</title>
        <authorList>
            <person name="Chen W.-M."/>
        </authorList>
    </citation>
    <scope>NUCLEOTIDE SEQUENCE [LARGE SCALE GENOMIC DNA]</scope>
    <source>
        <strain evidence="5 6">TBM-1</strain>
    </source>
</reference>
<dbReference type="SMART" id="SM00100">
    <property type="entry name" value="cNMP"/>
    <property type="match status" value="1"/>
</dbReference>
<feature type="domain" description="CBS" evidence="4">
    <location>
        <begin position="217"/>
        <end position="272"/>
    </location>
</feature>
<dbReference type="PANTHER" id="PTHR43080:SF2">
    <property type="entry name" value="CBS DOMAIN-CONTAINING PROTEIN"/>
    <property type="match status" value="1"/>
</dbReference>
<dbReference type="InterPro" id="IPR051257">
    <property type="entry name" value="Diverse_CBS-Domain"/>
</dbReference>
<dbReference type="PROSITE" id="PS50042">
    <property type="entry name" value="CNMP_BINDING_3"/>
    <property type="match status" value="1"/>
</dbReference>
<dbReference type="SMART" id="SM00116">
    <property type="entry name" value="CBS"/>
    <property type="match status" value="1"/>
</dbReference>
<dbReference type="PANTHER" id="PTHR43080">
    <property type="entry name" value="CBS DOMAIN-CONTAINING PROTEIN CBSX3, MITOCHONDRIAL"/>
    <property type="match status" value="1"/>
</dbReference>
<dbReference type="Pfam" id="PF03445">
    <property type="entry name" value="DUF294"/>
    <property type="match status" value="1"/>
</dbReference>
<evidence type="ECO:0000313" key="6">
    <source>
        <dbReference type="Proteomes" id="UP000484255"/>
    </source>
</evidence>
<sequence>MPSAFNFGISPFDCLTADERQRVREHLDIAYFREGDVVLEPGVAPTHLFVVIKGFVRQLDGEELAATFGPEDVFDGRSLVAGKVSSRFVAAEEVLAYQLAREAVNDLISSNATFGALLFADLSNKLSALSQRGSHHEMQSLTMARVGEAAVRPVREVDAATDIVSVVRIFTAQRTDNVLVRDPHSQPPRLGIFTTTGLQKAILHGTPLERLAVGELATFNLVTVTPQAYLFDALAVMIRHKVRRVVVEDEGRILGTLDQLDLLSFLSNHSYLITRQILEATDLAGVKAAAAQINGLIALLHRGGTPVKMVARLVQELNAQCFERAWQLIAPPDLVAHSCLFVMGSEGRGEQLLKTDQDNGLIWRDGYTPPADLDQICQRFSDALAEFGYPECPGGIMVRNPEWRRPAAEFAQTVRSWLILPSPESLMALAIFIDAHAVCGDASLLEEVRAEVFKLVNDNDALMARFAAAINAFDGGSGWWNRILSLGEDKDLLDLKKAGTFPLVHGVRSLALAHRIAATSTVARIEALAADQRLPADLAAALVDSLHFFMGLKLKVGLEALQTGRPGAGIALDKLSSLDRDLLKDALGVVKRFKTVLFQRFRLDML</sequence>
<comment type="caution">
    <text evidence="5">The sequence shown here is derived from an EMBL/GenBank/DDBJ whole genome shotgun (WGS) entry which is preliminary data.</text>
</comment>
<dbReference type="AlphaFoldDB" id="A0A7C9PHA8"/>
<evidence type="ECO:0000259" key="3">
    <source>
        <dbReference type="PROSITE" id="PS50042"/>
    </source>
</evidence>
<dbReference type="InterPro" id="IPR000595">
    <property type="entry name" value="cNMP-bd_dom"/>
</dbReference>
<dbReference type="Pfam" id="PF00027">
    <property type="entry name" value="cNMP_binding"/>
    <property type="match status" value="1"/>
</dbReference>
<dbReference type="InterPro" id="IPR000644">
    <property type="entry name" value="CBS_dom"/>
</dbReference>
<proteinExistence type="predicted"/>
<dbReference type="CDD" id="cd00038">
    <property type="entry name" value="CAP_ED"/>
    <property type="match status" value="1"/>
</dbReference>
<dbReference type="Gene3D" id="3.10.580.10">
    <property type="entry name" value="CBS-domain"/>
    <property type="match status" value="1"/>
</dbReference>
<evidence type="ECO:0000256" key="2">
    <source>
        <dbReference type="PROSITE-ProRule" id="PRU00703"/>
    </source>
</evidence>
<dbReference type="Pfam" id="PF10335">
    <property type="entry name" value="DUF294_C"/>
    <property type="match status" value="1"/>
</dbReference>
<organism evidence="5 6">
    <name type="scientific">Ideonella livida</name>
    <dbReference type="NCBI Taxonomy" id="2707176"/>
    <lineage>
        <taxon>Bacteria</taxon>
        <taxon>Pseudomonadati</taxon>
        <taxon>Pseudomonadota</taxon>
        <taxon>Betaproteobacteria</taxon>
        <taxon>Burkholderiales</taxon>
        <taxon>Sphaerotilaceae</taxon>
        <taxon>Ideonella</taxon>
    </lineage>
</organism>
<dbReference type="Gene3D" id="2.60.120.10">
    <property type="entry name" value="Jelly Rolls"/>
    <property type="match status" value="1"/>
</dbReference>
<keyword evidence="6" id="KW-1185">Reference proteome</keyword>
<dbReference type="InterPro" id="IPR046342">
    <property type="entry name" value="CBS_dom_sf"/>
</dbReference>
<dbReference type="SUPFAM" id="SSF51206">
    <property type="entry name" value="cAMP-binding domain-like"/>
    <property type="match status" value="1"/>
</dbReference>
<keyword evidence="1 2" id="KW-0129">CBS domain</keyword>
<evidence type="ECO:0000313" key="5">
    <source>
        <dbReference type="EMBL" id="NDY91957.1"/>
    </source>
</evidence>
<gene>
    <name evidence="5" type="ORF">G3A44_12245</name>
</gene>
<dbReference type="InterPro" id="IPR018821">
    <property type="entry name" value="DUF294_put_nucleoTrafse_sb-bd"/>
</dbReference>
<dbReference type="InterPro" id="IPR014710">
    <property type="entry name" value="RmlC-like_jellyroll"/>
</dbReference>
<protein>
    <submittedName>
        <fullName evidence="5">CBS domain-containing protein</fullName>
    </submittedName>
</protein>
<dbReference type="PROSITE" id="PS51371">
    <property type="entry name" value="CBS"/>
    <property type="match status" value="1"/>
</dbReference>
<evidence type="ECO:0000256" key="1">
    <source>
        <dbReference type="ARBA" id="ARBA00023122"/>
    </source>
</evidence>
<dbReference type="SUPFAM" id="SSF54631">
    <property type="entry name" value="CBS-domain pair"/>
    <property type="match status" value="1"/>
</dbReference>
<evidence type="ECO:0000259" key="4">
    <source>
        <dbReference type="PROSITE" id="PS51371"/>
    </source>
</evidence>
<accession>A0A7C9PHA8</accession>
<dbReference type="RefSeq" id="WP_163457807.1">
    <property type="nucleotide sequence ID" value="NZ_JAAGOH010000013.1"/>
</dbReference>
<dbReference type="CDD" id="cd05401">
    <property type="entry name" value="NT_GlnE_GlnD_like"/>
    <property type="match status" value="1"/>
</dbReference>
<dbReference type="GO" id="GO:0008773">
    <property type="term" value="F:[protein-PII] uridylyltransferase activity"/>
    <property type="evidence" value="ECO:0007669"/>
    <property type="project" value="InterPro"/>
</dbReference>
<feature type="domain" description="Cyclic nucleotide-binding" evidence="3">
    <location>
        <begin position="11"/>
        <end position="125"/>
    </location>
</feature>
<name>A0A7C9PHA8_9BURK</name>
<dbReference type="Proteomes" id="UP000484255">
    <property type="component" value="Unassembled WGS sequence"/>
</dbReference>
<dbReference type="Pfam" id="PF00571">
    <property type="entry name" value="CBS"/>
    <property type="match status" value="1"/>
</dbReference>
<dbReference type="InterPro" id="IPR018490">
    <property type="entry name" value="cNMP-bd_dom_sf"/>
</dbReference>
<dbReference type="EMBL" id="JAAGOH010000013">
    <property type="protein sequence ID" value="NDY91957.1"/>
    <property type="molecule type" value="Genomic_DNA"/>
</dbReference>
<dbReference type="InterPro" id="IPR005105">
    <property type="entry name" value="GlnD_Uridyltrans_N"/>
</dbReference>